<dbReference type="EMBL" id="QGKX02001290">
    <property type="protein sequence ID" value="KAF3535439.1"/>
    <property type="molecule type" value="Genomic_DNA"/>
</dbReference>
<name>A0A8S9PYJ1_BRACR</name>
<dbReference type="SMART" id="SM00255">
    <property type="entry name" value="TIR"/>
    <property type="match status" value="1"/>
</dbReference>
<dbReference type="PANTHER" id="PTHR32009:SF139">
    <property type="entry name" value="TOLL-INTERLEUKIN-RESISTANCE (TIR) DOMAIN FAMILY PROTEIN"/>
    <property type="match status" value="1"/>
</dbReference>
<dbReference type="InterPro" id="IPR000157">
    <property type="entry name" value="TIR_dom"/>
</dbReference>
<dbReference type="PROSITE" id="PS50104">
    <property type="entry name" value="TIR"/>
    <property type="match status" value="1"/>
</dbReference>
<reference evidence="3" key="1">
    <citation type="submission" date="2019-12" db="EMBL/GenBank/DDBJ databases">
        <title>Genome sequencing and annotation of Brassica cretica.</title>
        <authorList>
            <person name="Studholme D.J."/>
            <person name="Sarris P."/>
        </authorList>
    </citation>
    <scope>NUCLEOTIDE SEQUENCE</scope>
    <source>
        <strain evidence="3">PFS-109/04</strain>
        <tissue evidence="3">Leaf</tissue>
    </source>
</reference>
<proteinExistence type="predicted"/>
<sequence length="126" mass="14656">MEIPYSVFLSFNKEDTGRTFVSHLCRWLDKRRIRTYIDDDQQARDGRMPSKVAMAIYQVDVIVVVISENYASSVRCLNVLAEIVEHSLFRRDPKNISTVFYEVDPGDLTRSNGKFADDLRKYEVLT</sequence>
<dbReference type="SUPFAM" id="SSF52200">
    <property type="entry name" value="Toll/Interleukin receptor TIR domain"/>
    <property type="match status" value="1"/>
</dbReference>
<dbReference type="GO" id="GO:0007165">
    <property type="term" value="P:signal transduction"/>
    <property type="evidence" value="ECO:0007669"/>
    <property type="project" value="InterPro"/>
</dbReference>
<dbReference type="Pfam" id="PF01582">
    <property type="entry name" value="TIR"/>
    <property type="match status" value="1"/>
</dbReference>
<evidence type="ECO:0000259" key="2">
    <source>
        <dbReference type="PROSITE" id="PS50104"/>
    </source>
</evidence>
<evidence type="ECO:0000256" key="1">
    <source>
        <dbReference type="ARBA" id="ARBA00023027"/>
    </source>
</evidence>
<protein>
    <recommendedName>
        <fullName evidence="2">TIR domain-containing protein</fullName>
    </recommendedName>
</protein>
<comment type="caution">
    <text evidence="3">The sequence shown here is derived from an EMBL/GenBank/DDBJ whole genome shotgun (WGS) entry which is preliminary data.</text>
</comment>
<dbReference type="PANTHER" id="PTHR32009">
    <property type="entry name" value="TMV RESISTANCE PROTEIN N-LIKE"/>
    <property type="match status" value="1"/>
</dbReference>
<evidence type="ECO:0000313" key="3">
    <source>
        <dbReference type="EMBL" id="KAF3535439.1"/>
    </source>
</evidence>
<feature type="domain" description="TIR" evidence="2">
    <location>
        <begin position="3"/>
        <end position="123"/>
    </location>
</feature>
<accession>A0A8S9PYJ1</accession>
<dbReference type="AlphaFoldDB" id="A0A8S9PYJ1"/>
<dbReference type="Proteomes" id="UP000712600">
    <property type="component" value="Unassembled WGS sequence"/>
</dbReference>
<organism evidence="3 4">
    <name type="scientific">Brassica cretica</name>
    <name type="common">Mustard</name>
    <dbReference type="NCBI Taxonomy" id="69181"/>
    <lineage>
        <taxon>Eukaryota</taxon>
        <taxon>Viridiplantae</taxon>
        <taxon>Streptophyta</taxon>
        <taxon>Embryophyta</taxon>
        <taxon>Tracheophyta</taxon>
        <taxon>Spermatophyta</taxon>
        <taxon>Magnoliopsida</taxon>
        <taxon>eudicotyledons</taxon>
        <taxon>Gunneridae</taxon>
        <taxon>Pentapetalae</taxon>
        <taxon>rosids</taxon>
        <taxon>malvids</taxon>
        <taxon>Brassicales</taxon>
        <taxon>Brassicaceae</taxon>
        <taxon>Brassiceae</taxon>
        <taxon>Brassica</taxon>
    </lineage>
</organism>
<dbReference type="InterPro" id="IPR035897">
    <property type="entry name" value="Toll_tir_struct_dom_sf"/>
</dbReference>
<evidence type="ECO:0000313" key="4">
    <source>
        <dbReference type="Proteomes" id="UP000712600"/>
    </source>
</evidence>
<keyword evidence="1" id="KW-0520">NAD</keyword>
<dbReference type="Gene3D" id="3.40.50.10140">
    <property type="entry name" value="Toll/interleukin-1 receptor homology (TIR) domain"/>
    <property type="match status" value="1"/>
</dbReference>
<gene>
    <name evidence="3" type="ORF">F2Q69_00020622</name>
</gene>